<dbReference type="SMART" id="SM00530">
    <property type="entry name" value="HTH_XRE"/>
    <property type="match status" value="1"/>
</dbReference>
<evidence type="ECO:0000313" key="3">
    <source>
        <dbReference type="Proteomes" id="UP000440224"/>
    </source>
</evidence>
<sequence length="116" mass="12797">MTPDDIKALRKELDCTAKELAAALGLEQETVLAWERGDLFPTKRFVTKMEELRSKGRGAIVRKPRRAAVAASPMAVLADPETWKLVRKLVAHAELRREVGKLAEAYPDPADDAGTT</sequence>
<dbReference type="EMBL" id="WJIE01000002">
    <property type="protein sequence ID" value="MRG91952.1"/>
    <property type="molecule type" value="Genomic_DNA"/>
</dbReference>
<dbReference type="CDD" id="cd00093">
    <property type="entry name" value="HTH_XRE"/>
    <property type="match status" value="1"/>
</dbReference>
<dbReference type="GO" id="GO:0003677">
    <property type="term" value="F:DNA binding"/>
    <property type="evidence" value="ECO:0007669"/>
    <property type="project" value="InterPro"/>
</dbReference>
<accession>A0A6N7PIK8</accession>
<dbReference type="RefSeq" id="WP_153818800.1">
    <property type="nucleotide sequence ID" value="NZ_WJIE01000002.1"/>
</dbReference>
<name>A0A6N7PIK8_9BACT</name>
<dbReference type="InterPro" id="IPR010982">
    <property type="entry name" value="Lambda_DNA-bd_dom_sf"/>
</dbReference>
<dbReference type="Proteomes" id="UP000440224">
    <property type="component" value="Unassembled WGS sequence"/>
</dbReference>
<protein>
    <submittedName>
        <fullName evidence="2">Helix-turn-helix domain-containing protein</fullName>
    </submittedName>
</protein>
<dbReference type="Pfam" id="PF01381">
    <property type="entry name" value="HTH_3"/>
    <property type="match status" value="1"/>
</dbReference>
<dbReference type="SUPFAM" id="SSF47413">
    <property type="entry name" value="lambda repressor-like DNA-binding domains"/>
    <property type="match status" value="1"/>
</dbReference>
<organism evidence="2 3">
    <name type="scientific">Polyangium spumosum</name>
    <dbReference type="NCBI Taxonomy" id="889282"/>
    <lineage>
        <taxon>Bacteria</taxon>
        <taxon>Pseudomonadati</taxon>
        <taxon>Myxococcota</taxon>
        <taxon>Polyangia</taxon>
        <taxon>Polyangiales</taxon>
        <taxon>Polyangiaceae</taxon>
        <taxon>Polyangium</taxon>
    </lineage>
</organism>
<dbReference type="InterPro" id="IPR001387">
    <property type="entry name" value="Cro/C1-type_HTH"/>
</dbReference>
<proteinExistence type="predicted"/>
<reference evidence="2 3" key="1">
    <citation type="submission" date="2019-10" db="EMBL/GenBank/DDBJ databases">
        <title>A soil myxobacterium in the family Polyangiaceae.</title>
        <authorList>
            <person name="Li Y."/>
            <person name="Wang J."/>
        </authorList>
    </citation>
    <scope>NUCLEOTIDE SEQUENCE [LARGE SCALE GENOMIC DNA]</scope>
    <source>
        <strain evidence="2 3">DSM 14734</strain>
    </source>
</reference>
<dbReference type="OrthoDB" id="5515212at2"/>
<dbReference type="Gene3D" id="1.10.260.40">
    <property type="entry name" value="lambda repressor-like DNA-binding domains"/>
    <property type="match status" value="1"/>
</dbReference>
<evidence type="ECO:0000259" key="1">
    <source>
        <dbReference type="PROSITE" id="PS50943"/>
    </source>
</evidence>
<evidence type="ECO:0000313" key="2">
    <source>
        <dbReference type="EMBL" id="MRG91952.1"/>
    </source>
</evidence>
<keyword evidence="3" id="KW-1185">Reference proteome</keyword>
<comment type="caution">
    <text evidence="2">The sequence shown here is derived from an EMBL/GenBank/DDBJ whole genome shotgun (WGS) entry which is preliminary data.</text>
</comment>
<gene>
    <name evidence="2" type="ORF">GF068_08440</name>
</gene>
<dbReference type="AlphaFoldDB" id="A0A6N7PIK8"/>
<dbReference type="PROSITE" id="PS50943">
    <property type="entry name" value="HTH_CROC1"/>
    <property type="match status" value="1"/>
</dbReference>
<feature type="domain" description="HTH cro/C1-type" evidence="1">
    <location>
        <begin position="6"/>
        <end position="37"/>
    </location>
</feature>